<name>A0A6J1GW73_CUCMO</name>
<evidence type="ECO:0000256" key="4">
    <source>
        <dbReference type="SAM" id="MobiDB-lite"/>
    </source>
</evidence>
<dbReference type="SMART" id="SM00015">
    <property type="entry name" value="IQ"/>
    <property type="match status" value="2"/>
</dbReference>
<evidence type="ECO:0000256" key="3">
    <source>
        <dbReference type="ARBA" id="ARBA00024378"/>
    </source>
</evidence>
<evidence type="ECO:0000259" key="5">
    <source>
        <dbReference type="Pfam" id="PF13178"/>
    </source>
</evidence>
<dbReference type="RefSeq" id="XP_022956218.1">
    <property type="nucleotide sequence ID" value="XM_023100450.1"/>
</dbReference>
<reference evidence="7" key="1">
    <citation type="submission" date="2025-08" db="UniProtKB">
        <authorList>
            <consortium name="RefSeq"/>
        </authorList>
    </citation>
    <scope>IDENTIFICATION</scope>
    <source>
        <tissue evidence="7">Young leaves</tissue>
    </source>
</reference>
<organism evidence="6 7">
    <name type="scientific">Cucurbita moschata</name>
    <name type="common">Winter crookneck squash</name>
    <name type="synonym">Cucurbita pepo var. moschata</name>
    <dbReference type="NCBI Taxonomy" id="3662"/>
    <lineage>
        <taxon>Eukaryota</taxon>
        <taxon>Viridiplantae</taxon>
        <taxon>Streptophyta</taxon>
        <taxon>Embryophyta</taxon>
        <taxon>Tracheophyta</taxon>
        <taxon>Spermatophyta</taxon>
        <taxon>Magnoliopsida</taxon>
        <taxon>eudicotyledons</taxon>
        <taxon>Gunneridae</taxon>
        <taxon>Pentapetalae</taxon>
        <taxon>rosids</taxon>
        <taxon>fabids</taxon>
        <taxon>Cucurbitales</taxon>
        <taxon>Cucurbitaceae</taxon>
        <taxon>Cucurbiteae</taxon>
        <taxon>Cucurbita</taxon>
    </lineage>
</organism>
<dbReference type="GO" id="GO:0005516">
    <property type="term" value="F:calmodulin binding"/>
    <property type="evidence" value="ECO:0007669"/>
    <property type="project" value="UniProtKB-KW"/>
</dbReference>
<dbReference type="PANTHER" id="PTHR32295">
    <property type="entry name" value="IQ-DOMAIN 5-RELATED"/>
    <property type="match status" value="1"/>
</dbReference>
<dbReference type="Pfam" id="PF13178">
    <property type="entry name" value="DUF4005"/>
    <property type="match status" value="1"/>
</dbReference>
<evidence type="ECO:0000256" key="2">
    <source>
        <dbReference type="ARBA" id="ARBA00024341"/>
    </source>
</evidence>
<dbReference type="Proteomes" id="UP000504609">
    <property type="component" value="Unplaced"/>
</dbReference>
<dbReference type="PROSITE" id="PS50096">
    <property type="entry name" value="IQ"/>
    <property type="match status" value="2"/>
</dbReference>
<dbReference type="PANTHER" id="PTHR32295:SF287">
    <property type="entry name" value="PROTEIN IQ-DOMAIN 26"/>
    <property type="match status" value="1"/>
</dbReference>
<feature type="compositionally biased region" description="Basic and acidic residues" evidence="4">
    <location>
        <begin position="217"/>
        <end position="230"/>
    </location>
</feature>
<dbReference type="AlphaFoldDB" id="A0A6J1GW73"/>
<feature type="domain" description="DUF4005" evidence="5">
    <location>
        <begin position="328"/>
        <end position="391"/>
    </location>
</feature>
<dbReference type="Gene3D" id="1.20.5.190">
    <property type="match status" value="1"/>
</dbReference>
<proteinExistence type="inferred from homology"/>
<evidence type="ECO:0000313" key="7">
    <source>
        <dbReference type="RefSeq" id="XP_022956218.1"/>
    </source>
</evidence>
<dbReference type="Pfam" id="PF00612">
    <property type="entry name" value="IQ"/>
    <property type="match status" value="2"/>
</dbReference>
<protein>
    <submittedName>
        <fullName evidence="7">Protein IQ-DOMAIN 14-like isoform X1</fullName>
    </submittedName>
</protein>
<keyword evidence="6" id="KW-1185">Reference proteome</keyword>
<comment type="similarity">
    <text evidence="2">Belongs to the IQD family.</text>
</comment>
<evidence type="ECO:0000313" key="6">
    <source>
        <dbReference type="Proteomes" id="UP000504609"/>
    </source>
</evidence>
<dbReference type="InterPro" id="IPR025064">
    <property type="entry name" value="DUF4005"/>
</dbReference>
<dbReference type="GeneID" id="111457981"/>
<gene>
    <name evidence="7" type="primary">LOC111457981</name>
</gene>
<keyword evidence="1" id="KW-0112">Calmodulin-binding</keyword>
<dbReference type="InterPro" id="IPR000048">
    <property type="entry name" value="IQ_motif_EF-hand-BS"/>
</dbReference>
<dbReference type="CDD" id="cd23767">
    <property type="entry name" value="IQCD"/>
    <property type="match status" value="1"/>
</dbReference>
<feature type="region of interest" description="Disordered" evidence="4">
    <location>
        <begin position="68"/>
        <end position="88"/>
    </location>
</feature>
<feature type="region of interest" description="Disordered" evidence="4">
    <location>
        <begin position="209"/>
        <end position="230"/>
    </location>
</feature>
<dbReference type="KEGG" id="cmos:111457981"/>
<accession>A0A6J1GW73</accession>
<sequence length="409" mass="45658">MVGSLCPLLQTSTHLISQETEFQRTRIRMGKATRWLRTLLGMKREKNADQNSCDKREKNRWSFSKSGKEFTGKVQNLPPPPPRKAVADADWQRSYNTETEEERNEHAIAVAAASAAAADAAMAAAQAAVAVVRLTNQTRGGALFYGGNEIMAALKIQNVFRGFLARKALRALRGLVKLQALVRGFLVRKRAAATLQSMEALFRAQTTVRSQRARSRSNNEENKSQPEKSADIDVRSLYSNEIEDPKIVEIDTLFRRPKSRSRRFNSLLPELADDRASPYLWTMASPARFSGGEWFFAGGEECGRMSTPTAHSTPRVGNSGWGAAAGVATPTRSVYGEGYFRGYSNYPNYMASTQSFKAKLRSRSAPKQRPEVWTKKRAAWNEVIGPRNSISSVRMQKSSRGEEEGFYEL</sequence>
<comment type="subunit">
    <text evidence="3">Binds to multiple calmodulin (CaM) in the presence of Ca(2+) and CaM-like proteins.</text>
</comment>
<evidence type="ECO:0000256" key="1">
    <source>
        <dbReference type="ARBA" id="ARBA00022860"/>
    </source>
</evidence>